<gene>
    <name evidence="1" type="ORF">SAMN04488117_1281</name>
</gene>
<evidence type="ECO:0000313" key="1">
    <source>
        <dbReference type="EMBL" id="SDG51770.1"/>
    </source>
</evidence>
<dbReference type="Pfam" id="PF12599">
    <property type="entry name" value="DUF3768"/>
    <property type="match status" value="1"/>
</dbReference>
<dbReference type="RefSeq" id="WP_245708099.1">
    <property type="nucleotide sequence ID" value="NZ_FNBL01000028.1"/>
</dbReference>
<feature type="non-terminal residue" evidence="1">
    <location>
        <position position="1"/>
    </location>
</feature>
<dbReference type="Proteomes" id="UP000182284">
    <property type="component" value="Unassembled WGS sequence"/>
</dbReference>
<dbReference type="InterPro" id="IPR022243">
    <property type="entry name" value="DUF3768"/>
</dbReference>
<sequence length="61" mass="7001">RNRWCHHLGNLLSFDCAPNLSAKRDLLHGNFYDAGYEFGSDDCADTAKTRRVLTILLPEEY</sequence>
<dbReference type="EMBL" id="FNBL01000028">
    <property type="protein sequence ID" value="SDG51770.1"/>
    <property type="molecule type" value="Genomic_DNA"/>
</dbReference>
<protein>
    <submittedName>
        <fullName evidence="1">Uncharacterized protein</fullName>
    </submittedName>
</protein>
<accession>A0A1G7UYI2</accession>
<dbReference type="AlphaFoldDB" id="A0A1G7UYI2"/>
<reference evidence="1 2" key="1">
    <citation type="submission" date="2016-10" db="EMBL/GenBank/DDBJ databases">
        <authorList>
            <person name="de Groot N.N."/>
        </authorList>
    </citation>
    <scope>NUCLEOTIDE SEQUENCE [LARGE SCALE GENOMIC DNA]</scope>
    <source>
        <strain evidence="1 2">DSM 27375</strain>
    </source>
</reference>
<organism evidence="1 2">
    <name type="scientific">Celeribacter baekdonensis</name>
    <dbReference type="NCBI Taxonomy" id="875171"/>
    <lineage>
        <taxon>Bacteria</taxon>
        <taxon>Pseudomonadati</taxon>
        <taxon>Pseudomonadota</taxon>
        <taxon>Alphaproteobacteria</taxon>
        <taxon>Rhodobacterales</taxon>
        <taxon>Roseobacteraceae</taxon>
        <taxon>Celeribacter</taxon>
    </lineage>
</organism>
<evidence type="ECO:0000313" key="2">
    <source>
        <dbReference type="Proteomes" id="UP000182284"/>
    </source>
</evidence>
<name>A0A1G7UYI2_9RHOB</name>
<proteinExistence type="predicted"/>